<gene>
    <name evidence="13" type="ORF">EV688_10449</name>
</gene>
<dbReference type="SUPFAM" id="SSF103039">
    <property type="entry name" value="CheC-like"/>
    <property type="match status" value="1"/>
</dbReference>
<name>A0A4R2LBC4_9GAMM</name>
<keyword evidence="5 11" id="KW-0997">Cell inner membrane</keyword>
<evidence type="ECO:0000313" key="14">
    <source>
        <dbReference type="Proteomes" id="UP000294980"/>
    </source>
</evidence>
<keyword evidence="4 11" id="KW-0145">Chemotaxis</keyword>
<comment type="caution">
    <text evidence="13">The sequence shown here is derived from an EMBL/GenBank/DDBJ whole genome shotgun (WGS) entry which is preliminary data.</text>
</comment>
<dbReference type="EMBL" id="SLWX01000004">
    <property type="protein sequence ID" value="TCO76595.1"/>
    <property type="molecule type" value="Genomic_DNA"/>
</dbReference>
<protein>
    <recommendedName>
        <fullName evidence="2 10">Flagellar motor switch protein FliM</fullName>
    </recommendedName>
</protein>
<evidence type="ECO:0000256" key="4">
    <source>
        <dbReference type="ARBA" id="ARBA00022500"/>
    </source>
</evidence>
<dbReference type="CDD" id="cd17908">
    <property type="entry name" value="FliM"/>
    <property type="match status" value="1"/>
</dbReference>
<keyword evidence="14" id="KW-1185">Reference proteome</keyword>
<dbReference type="Pfam" id="PF02154">
    <property type="entry name" value="FliM"/>
    <property type="match status" value="1"/>
</dbReference>
<evidence type="ECO:0000256" key="9">
    <source>
        <dbReference type="ARBA" id="ARBA00025044"/>
    </source>
</evidence>
<dbReference type="NCBIfam" id="TIGR01397">
    <property type="entry name" value="fliM_switch"/>
    <property type="match status" value="1"/>
</dbReference>
<evidence type="ECO:0000256" key="1">
    <source>
        <dbReference type="ARBA" id="ARBA00011049"/>
    </source>
</evidence>
<evidence type="ECO:0000259" key="12">
    <source>
        <dbReference type="Pfam" id="PF01052"/>
    </source>
</evidence>
<dbReference type="AlphaFoldDB" id="A0A4R2LBC4"/>
<dbReference type="GO" id="GO:0050918">
    <property type="term" value="P:positive chemotaxis"/>
    <property type="evidence" value="ECO:0007669"/>
    <property type="project" value="TreeGrafter"/>
</dbReference>
<evidence type="ECO:0000256" key="2">
    <source>
        <dbReference type="ARBA" id="ARBA00021898"/>
    </source>
</evidence>
<sequence>MSQEDILSQDEIDALLYGVDSGDVESGNGTAVEGEVQSFDLSSQDRIVRGRLPTLEMINERFARYLRLGMFNMLRRTAEISVVGVDMVKFQDYMRTLPLPTSLNIISVPPLRGTNLLVLDARLIFAVVDSYFGGDGSFYARIEGREFTPVETRIIERLRTQIFGDLKEAWKPVMDIDFDFLSMEINPQFANIVSPSELVVVSRFEVELEGATGEVHFTIPYSAIEPIREALDSGMASDRMEKDERWMNALREEIRDATMDLSVVLCRKRITLRDLVRIRPGDVIPVDMPDHATVLLEGVPCFEGSVGLSRNKYAVKIARRLSRGNNQ</sequence>
<evidence type="ECO:0000256" key="11">
    <source>
        <dbReference type="PIRNR" id="PIRNR002888"/>
    </source>
</evidence>
<dbReference type="RefSeq" id="WP_117314840.1">
    <property type="nucleotide sequence ID" value="NZ_QQSW01000002.1"/>
</dbReference>
<dbReference type="GO" id="GO:0005886">
    <property type="term" value="C:plasma membrane"/>
    <property type="evidence" value="ECO:0007669"/>
    <property type="project" value="UniProtKB-SubCell"/>
</dbReference>
<dbReference type="InterPro" id="IPR036429">
    <property type="entry name" value="SpoA-like_sf"/>
</dbReference>
<evidence type="ECO:0000256" key="10">
    <source>
        <dbReference type="NCBIfam" id="TIGR01397"/>
    </source>
</evidence>
<organism evidence="13 14">
    <name type="scientific">Chromatocurvus halotolerans</name>
    <dbReference type="NCBI Taxonomy" id="1132028"/>
    <lineage>
        <taxon>Bacteria</taxon>
        <taxon>Pseudomonadati</taxon>
        <taxon>Pseudomonadota</taxon>
        <taxon>Gammaproteobacteria</taxon>
        <taxon>Cellvibrionales</taxon>
        <taxon>Halieaceae</taxon>
        <taxon>Chromatocurvus</taxon>
    </lineage>
</organism>
<dbReference type="Gene3D" id="2.30.330.10">
    <property type="entry name" value="SpoA-like"/>
    <property type="match status" value="1"/>
</dbReference>
<proteinExistence type="inferred from homology"/>
<keyword evidence="13" id="KW-0969">Cilium</keyword>
<evidence type="ECO:0000256" key="6">
    <source>
        <dbReference type="ARBA" id="ARBA00022779"/>
    </source>
</evidence>
<keyword evidence="3 11" id="KW-1003">Cell membrane</keyword>
<dbReference type="Gene3D" id="3.40.1550.10">
    <property type="entry name" value="CheC-like"/>
    <property type="match status" value="1"/>
</dbReference>
<dbReference type="PANTHER" id="PTHR30034">
    <property type="entry name" value="FLAGELLAR MOTOR SWITCH PROTEIN FLIM"/>
    <property type="match status" value="1"/>
</dbReference>
<dbReference type="Pfam" id="PF01052">
    <property type="entry name" value="FliMN_C"/>
    <property type="match status" value="1"/>
</dbReference>
<dbReference type="GO" id="GO:0071978">
    <property type="term" value="P:bacterial-type flagellum-dependent swarming motility"/>
    <property type="evidence" value="ECO:0007669"/>
    <property type="project" value="TreeGrafter"/>
</dbReference>
<keyword evidence="13" id="KW-0966">Cell projection</keyword>
<evidence type="ECO:0000256" key="3">
    <source>
        <dbReference type="ARBA" id="ARBA00022475"/>
    </source>
</evidence>
<dbReference type="GO" id="GO:0009425">
    <property type="term" value="C:bacterial-type flagellum basal body"/>
    <property type="evidence" value="ECO:0007669"/>
    <property type="project" value="UniProtKB-SubCell"/>
</dbReference>
<comment type="similarity">
    <text evidence="1 11">Belongs to the FliM family.</text>
</comment>
<keyword evidence="7 11" id="KW-0472">Membrane</keyword>
<dbReference type="PRINTS" id="PR00955">
    <property type="entry name" value="FLGMOTORFLIM"/>
</dbReference>
<evidence type="ECO:0000313" key="13">
    <source>
        <dbReference type="EMBL" id="TCO76595.1"/>
    </source>
</evidence>
<comment type="function">
    <text evidence="9 11">FliM is one of three proteins (FliG, FliN, FliM) that forms the rotor-mounted switch complex (C ring), located at the base of the basal body. This complex interacts with the CheY and CheZ chemotaxis proteins, in addition to contacting components of the motor that determine the direction of flagellar rotation.</text>
</comment>
<evidence type="ECO:0000256" key="7">
    <source>
        <dbReference type="ARBA" id="ARBA00023136"/>
    </source>
</evidence>
<dbReference type="PIRSF" id="PIRSF002888">
    <property type="entry name" value="FliM"/>
    <property type="match status" value="1"/>
</dbReference>
<dbReference type="InterPro" id="IPR028976">
    <property type="entry name" value="CheC-like_sf"/>
</dbReference>
<evidence type="ECO:0000256" key="5">
    <source>
        <dbReference type="ARBA" id="ARBA00022519"/>
    </source>
</evidence>
<comment type="subcellular location">
    <subcellularLocation>
        <location evidence="11">Cell inner membrane</location>
        <topology evidence="11">Peripheral membrane protein</topology>
    </subcellularLocation>
    <subcellularLocation>
        <location evidence="11">Bacterial flagellum basal body</location>
    </subcellularLocation>
</comment>
<keyword evidence="8 11" id="KW-0975">Bacterial flagellum</keyword>
<reference evidence="13 14" key="1">
    <citation type="submission" date="2019-03" db="EMBL/GenBank/DDBJ databases">
        <title>Genomic Encyclopedia of Type Strains, Phase IV (KMG-IV): sequencing the most valuable type-strain genomes for metagenomic binning, comparative biology and taxonomic classification.</title>
        <authorList>
            <person name="Goeker M."/>
        </authorList>
    </citation>
    <scope>NUCLEOTIDE SEQUENCE [LARGE SCALE GENOMIC DNA]</scope>
    <source>
        <strain evidence="13 14">DSM 23344</strain>
    </source>
</reference>
<dbReference type="Proteomes" id="UP000294980">
    <property type="component" value="Unassembled WGS sequence"/>
</dbReference>
<keyword evidence="13" id="KW-0282">Flagellum</keyword>
<evidence type="ECO:0000256" key="8">
    <source>
        <dbReference type="ARBA" id="ARBA00023143"/>
    </source>
</evidence>
<feature type="domain" description="Flagellar motor switch protein FliN-like C-terminal" evidence="12">
    <location>
        <begin position="252"/>
        <end position="320"/>
    </location>
</feature>
<dbReference type="InterPro" id="IPR001543">
    <property type="entry name" value="FliN-like_C"/>
</dbReference>
<keyword evidence="6 11" id="KW-0283">Flagellar rotation</keyword>
<dbReference type="PANTHER" id="PTHR30034:SF3">
    <property type="entry name" value="FLAGELLAR MOTOR SWITCH PROTEIN FLIM"/>
    <property type="match status" value="1"/>
</dbReference>
<accession>A0A4R2LBC4</accession>
<dbReference type="OrthoDB" id="9806941at2"/>
<dbReference type="GO" id="GO:0003774">
    <property type="term" value="F:cytoskeletal motor activity"/>
    <property type="evidence" value="ECO:0007669"/>
    <property type="project" value="InterPro"/>
</dbReference>
<dbReference type="InterPro" id="IPR001689">
    <property type="entry name" value="Flag_FliM"/>
</dbReference>
<dbReference type="SUPFAM" id="SSF101801">
    <property type="entry name" value="Surface presentation of antigens (SPOA)"/>
    <property type="match status" value="1"/>
</dbReference>